<protein>
    <submittedName>
        <fullName evidence="1">Uncharacterized protein</fullName>
    </submittedName>
</protein>
<evidence type="ECO:0000313" key="2">
    <source>
        <dbReference type="Proteomes" id="UP001180020"/>
    </source>
</evidence>
<reference evidence="1" key="1">
    <citation type="journal article" date="2023" name="Nat. Commun.">
        <title>Diploid and tetraploid genomes of Acorus and the evolution of monocots.</title>
        <authorList>
            <person name="Ma L."/>
            <person name="Liu K.W."/>
            <person name="Li Z."/>
            <person name="Hsiao Y.Y."/>
            <person name="Qi Y."/>
            <person name="Fu T."/>
            <person name="Tang G.D."/>
            <person name="Zhang D."/>
            <person name="Sun W.H."/>
            <person name="Liu D.K."/>
            <person name="Li Y."/>
            <person name="Chen G.Z."/>
            <person name="Liu X.D."/>
            <person name="Liao X.Y."/>
            <person name="Jiang Y.T."/>
            <person name="Yu X."/>
            <person name="Hao Y."/>
            <person name="Huang J."/>
            <person name="Zhao X.W."/>
            <person name="Ke S."/>
            <person name="Chen Y.Y."/>
            <person name="Wu W.L."/>
            <person name="Hsu J.L."/>
            <person name="Lin Y.F."/>
            <person name="Huang M.D."/>
            <person name="Li C.Y."/>
            <person name="Huang L."/>
            <person name="Wang Z.W."/>
            <person name="Zhao X."/>
            <person name="Zhong W.Y."/>
            <person name="Peng D.H."/>
            <person name="Ahmad S."/>
            <person name="Lan S."/>
            <person name="Zhang J.S."/>
            <person name="Tsai W.C."/>
            <person name="Van de Peer Y."/>
            <person name="Liu Z.J."/>
        </authorList>
    </citation>
    <scope>NUCLEOTIDE SEQUENCE</scope>
    <source>
        <strain evidence="1">CP</strain>
    </source>
</reference>
<gene>
    <name evidence="1" type="ORF">QJS10_CPB04g01512</name>
</gene>
<dbReference type="Proteomes" id="UP001180020">
    <property type="component" value="Unassembled WGS sequence"/>
</dbReference>
<reference evidence="1" key="2">
    <citation type="submission" date="2023-06" db="EMBL/GenBank/DDBJ databases">
        <authorList>
            <person name="Ma L."/>
            <person name="Liu K.-W."/>
            <person name="Li Z."/>
            <person name="Hsiao Y.-Y."/>
            <person name="Qi Y."/>
            <person name="Fu T."/>
            <person name="Tang G."/>
            <person name="Zhang D."/>
            <person name="Sun W.-H."/>
            <person name="Liu D.-K."/>
            <person name="Li Y."/>
            <person name="Chen G.-Z."/>
            <person name="Liu X.-D."/>
            <person name="Liao X.-Y."/>
            <person name="Jiang Y.-T."/>
            <person name="Yu X."/>
            <person name="Hao Y."/>
            <person name="Huang J."/>
            <person name="Zhao X.-W."/>
            <person name="Ke S."/>
            <person name="Chen Y.-Y."/>
            <person name="Wu W.-L."/>
            <person name="Hsu J.-L."/>
            <person name="Lin Y.-F."/>
            <person name="Huang M.-D."/>
            <person name="Li C.-Y."/>
            <person name="Huang L."/>
            <person name="Wang Z.-W."/>
            <person name="Zhao X."/>
            <person name="Zhong W.-Y."/>
            <person name="Peng D.-H."/>
            <person name="Ahmad S."/>
            <person name="Lan S."/>
            <person name="Zhang J.-S."/>
            <person name="Tsai W.-C."/>
            <person name="Van De Peer Y."/>
            <person name="Liu Z.-J."/>
        </authorList>
    </citation>
    <scope>NUCLEOTIDE SEQUENCE</scope>
    <source>
        <strain evidence="1">CP</strain>
        <tissue evidence="1">Leaves</tissue>
    </source>
</reference>
<dbReference type="AlphaFoldDB" id="A0AAV9F154"/>
<dbReference type="EMBL" id="JAUJYO010000004">
    <property type="protein sequence ID" value="KAK1319212.1"/>
    <property type="molecule type" value="Genomic_DNA"/>
</dbReference>
<organism evidence="1 2">
    <name type="scientific">Acorus calamus</name>
    <name type="common">Sweet flag</name>
    <dbReference type="NCBI Taxonomy" id="4465"/>
    <lineage>
        <taxon>Eukaryota</taxon>
        <taxon>Viridiplantae</taxon>
        <taxon>Streptophyta</taxon>
        <taxon>Embryophyta</taxon>
        <taxon>Tracheophyta</taxon>
        <taxon>Spermatophyta</taxon>
        <taxon>Magnoliopsida</taxon>
        <taxon>Liliopsida</taxon>
        <taxon>Acoraceae</taxon>
        <taxon>Acorus</taxon>
    </lineage>
</organism>
<comment type="caution">
    <text evidence="1">The sequence shown here is derived from an EMBL/GenBank/DDBJ whole genome shotgun (WGS) entry which is preliminary data.</text>
</comment>
<evidence type="ECO:0000313" key="1">
    <source>
        <dbReference type="EMBL" id="KAK1319212.1"/>
    </source>
</evidence>
<dbReference type="Pfam" id="PF05553">
    <property type="entry name" value="DUF761"/>
    <property type="match status" value="1"/>
</dbReference>
<proteinExistence type="predicted"/>
<dbReference type="InterPro" id="IPR008480">
    <property type="entry name" value="DUF761_pln"/>
</dbReference>
<keyword evidence="2" id="KW-1185">Reference proteome</keyword>
<accession>A0AAV9F154</accession>
<name>A0AAV9F154_ACOCL</name>
<sequence>MSFFTGKKYHPRFQRRVNANIEENHRIDGSHCFPKLHAMLVKETVFETQVHEQRIVGGGGDGSVIITQTVETGGIDSAAEEYIKRRYQDLEFQKLQSMRVRSLP</sequence>